<evidence type="ECO:0000313" key="6">
    <source>
        <dbReference type="EMBL" id="MBD3943449.1"/>
    </source>
</evidence>
<dbReference type="Pfam" id="PF01544">
    <property type="entry name" value="CorA"/>
    <property type="match status" value="1"/>
</dbReference>
<dbReference type="InterPro" id="IPR002523">
    <property type="entry name" value="MgTranspt_CorA/ZnTranspt_ZntB"/>
</dbReference>
<protein>
    <recommendedName>
        <fullName evidence="8">Magnesium transporter</fullName>
    </recommendedName>
</protein>
<dbReference type="Gene3D" id="1.20.58.340">
    <property type="entry name" value="Magnesium transport protein CorA, transmembrane region"/>
    <property type="match status" value="1"/>
</dbReference>
<dbReference type="EMBL" id="JACXZS010000013">
    <property type="protein sequence ID" value="MBD3943449.1"/>
    <property type="molecule type" value="Genomic_DNA"/>
</dbReference>
<organism evidence="6 7">
    <name type="scientific">Microbacterium helvum</name>
    <dbReference type="NCBI Taxonomy" id="2773713"/>
    <lineage>
        <taxon>Bacteria</taxon>
        <taxon>Bacillati</taxon>
        <taxon>Actinomycetota</taxon>
        <taxon>Actinomycetes</taxon>
        <taxon>Micrococcales</taxon>
        <taxon>Microbacteriaceae</taxon>
        <taxon>Microbacterium</taxon>
    </lineage>
</organism>
<evidence type="ECO:0000256" key="2">
    <source>
        <dbReference type="ARBA" id="ARBA00022692"/>
    </source>
</evidence>
<feature type="transmembrane region" description="Helical" evidence="5">
    <location>
        <begin position="31"/>
        <end position="51"/>
    </location>
</feature>
<evidence type="ECO:0008006" key="8">
    <source>
        <dbReference type="Google" id="ProtNLM"/>
    </source>
</evidence>
<dbReference type="InterPro" id="IPR045863">
    <property type="entry name" value="CorA_TM1_TM2"/>
</dbReference>
<dbReference type="PANTHER" id="PTHR46494">
    <property type="entry name" value="CORA FAMILY METAL ION TRANSPORTER (EUROFUNG)"/>
    <property type="match status" value="1"/>
</dbReference>
<keyword evidence="7" id="KW-1185">Reference proteome</keyword>
<gene>
    <name evidence="6" type="ORF">IF188_17290</name>
</gene>
<feature type="transmembrane region" description="Helical" evidence="5">
    <location>
        <begin position="63"/>
        <end position="82"/>
    </location>
</feature>
<dbReference type="Proteomes" id="UP000598426">
    <property type="component" value="Unassembled WGS sequence"/>
</dbReference>
<evidence type="ECO:0000256" key="5">
    <source>
        <dbReference type="SAM" id="Phobius"/>
    </source>
</evidence>
<name>A0ABR8NS33_9MICO</name>
<sequence length="88" mass="9810">MINNQSQGLDAILSSHENNVAARQNQDMRTISAFAALLAVPTLIAGLYGMNFKNIPLVQWQDGWTVVGLSIVVIDLIIHGLLKRRRWL</sequence>
<comment type="caution">
    <text evidence="6">The sequence shown here is derived from an EMBL/GenBank/DDBJ whole genome shotgun (WGS) entry which is preliminary data.</text>
</comment>
<keyword evidence="2 5" id="KW-0812">Transmembrane</keyword>
<dbReference type="PANTHER" id="PTHR46494:SF1">
    <property type="entry name" value="CORA FAMILY METAL ION TRANSPORTER (EUROFUNG)"/>
    <property type="match status" value="1"/>
</dbReference>
<evidence type="ECO:0000256" key="1">
    <source>
        <dbReference type="ARBA" id="ARBA00004651"/>
    </source>
</evidence>
<comment type="subcellular location">
    <subcellularLocation>
        <location evidence="1">Cell membrane</location>
        <topology evidence="1">Multi-pass membrane protein</topology>
    </subcellularLocation>
</comment>
<evidence type="ECO:0000256" key="4">
    <source>
        <dbReference type="ARBA" id="ARBA00023136"/>
    </source>
</evidence>
<accession>A0ABR8NS33</accession>
<reference evidence="6 7" key="1">
    <citation type="submission" date="2020-09" db="EMBL/GenBank/DDBJ databases">
        <title>Isolation and identification of active actinomycetes.</title>
        <authorList>
            <person name="Li X."/>
        </authorList>
    </citation>
    <scope>NUCLEOTIDE SEQUENCE [LARGE SCALE GENOMIC DNA]</scope>
    <source>
        <strain evidence="6 7">NEAU-LLC</strain>
    </source>
</reference>
<keyword evidence="4 5" id="KW-0472">Membrane</keyword>
<evidence type="ECO:0000313" key="7">
    <source>
        <dbReference type="Proteomes" id="UP000598426"/>
    </source>
</evidence>
<proteinExistence type="predicted"/>
<evidence type="ECO:0000256" key="3">
    <source>
        <dbReference type="ARBA" id="ARBA00022989"/>
    </source>
</evidence>
<keyword evidence="3 5" id="KW-1133">Transmembrane helix</keyword>
<dbReference type="SUPFAM" id="SSF144083">
    <property type="entry name" value="Magnesium transport protein CorA, transmembrane region"/>
    <property type="match status" value="1"/>
</dbReference>